<proteinExistence type="predicted"/>
<dbReference type="GO" id="GO:0004930">
    <property type="term" value="F:G protein-coupled receptor activity"/>
    <property type="evidence" value="ECO:0007669"/>
    <property type="project" value="InterPro"/>
</dbReference>
<organism evidence="7 8">
    <name type="scientific">Plectus sambesii</name>
    <dbReference type="NCBI Taxonomy" id="2011161"/>
    <lineage>
        <taxon>Eukaryota</taxon>
        <taxon>Metazoa</taxon>
        <taxon>Ecdysozoa</taxon>
        <taxon>Nematoda</taxon>
        <taxon>Chromadorea</taxon>
        <taxon>Plectida</taxon>
        <taxon>Plectina</taxon>
        <taxon>Plectoidea</taxon>
        <taxon>Plectidae</taxon>
        <taxon>Plectus</taxon>
    </lineage>
</organism>
<dbReference type="GO" id="GO:0016020">
    <property type="term" value="C:membrane"/>
    <property type="evidence" value="ECO:0007669"/>
    <property type="project" value="UniProtKB-SubCell"/>
</dbReference>
<dbReference type="PANTHER" id="PTHR23360">
    <property type="entry name" value="G-PROTEIN COUPLED RECEPTORS FAMILY 1 PROFILE DOMAIN-CONTAINING PROTEIN-RELATED"/>
    <property type="match status" value="1"/>
</dbReference>
<keyword evidence="3 5" id="KW-1133">Transmembrane helix</keyword>
<dbReference type="PROSITE" id="PS50262">
    <property type="entry name" value="G_PROTEIN_RECEP_F1_2"/>
    <property type="match status" value="1"/>
</dbReference>
<evidence type="ECO:0000313" key="8">
    <source>
        <dbReference type="WBParaSite" id="PSAMB.scaffold3112size19643.g20338.t1"/>
    </source>
</evidence>
<keyword evidence="2 5" id="KW-0812">Transmembrane</keyword>
<evidence type="ECO:0000256" key="2">
    <source>
        <dbReference type="ARBA" id="ARBA00022692"/>
    </source>
</evidence>
<evidence type="ECO:0000256" key="4">
    <source>
        <dbReference type="ARBA" id="ARBA00023136"/>
    </source>
</evidence>
<feature type="domain" description="G-protein coupled receptors family 1 profile" evidence="6">
    <location>
        <begin position="43"/>
        <end position="260"/>
    </location>
</feature>
<comment type="subcellular location">
    <subcellularLocation>
        <location evidence="1">Membrane</location>
    </subcellularLocation>
</comment>
<dbReference type="InterPro" id="IPR017452">
    <property type="entry name" value="GPCR_Rhodpsn_7TM"/>
</dbReference>
<dbReference type="PANTHER" id="PTHR23360:SF26">
    <property type="entry name" value="G-PROTEIN COUPLED RECEPTORS FAMILY 1 PROFILE DOMAIN-CONTAINING PROTEIN"/>
    <property type="match status" value="1"/>
</dbReference>
<protein>
    <submittedName>
        <fullName evidence="8">G-protein coupled receptors family 1 profile domain-containing protein</fullName>
    </submittedName>
</protein>
<evidence type="ECO:0000256" key="3">
    <source>
        <dbReference type="ARBA" id="ARBA00022989"/>
    </source>
</evidence>
<name>A0A914W4E3_9BILA</name>
<feature type="transmembrane region" description="Helical" evidence="5">
    <location>
        <begin position="149"/>
        <end position="172"/>
    </location>
</feature>
<dbReference type="InterPro" id="IPR000276">
    <property type="entry name" value="GPCR_Rhodpsn"/>
</dbReference>
<reference evidence="8" key="1">
    <citation type="submission" date="2022-11" db="UniProtKB">
        <authorList>
            <consortium name="WormBaseParasite"/>
        </authorList>
    </citation>
    <scope>IDENTIFICATION</scope>
</reference>
<evidence type="ECO:0000256" key="1">
    <source>
        <dbReference type="ARBA" id="ARBA00004370"/>
    </source>
</evidence>
<feature type="transmembrane region" description="Helical" evidence="5">
    <location>
        <begin position="272"/>
        <end position="293"/>
    </location>
</feature>
<feature type="transmembrane region" description="Helical" evidence="5">
    <location>
        <begin position="105"/>
        <end position="128"/>
    </location>
</feature>
<feature type="transmembrane region" description="Helical" evidence="5">
    <location>
        <begin position="37"/>
        <end position="56"/>
    </location>
</feature>
<dbReference type="AlphaFoldDB" id="A0A914W4E3"/>
<dbReference type="InterPro" id="IPR047130">
    <property type="entry name" value="7TM_GPCR_Srsx_nematod"/>
</dbReference>
<evidence type="ECO:0000259" key="6">
    <source>
        <dbReference type="PROSITE" id="PS50262"/>
    </source>
</evidence>
<feature type="transmembrane region" description="Helical" evidence="5">
    <location>
        <begin position="240"/>
        <end position="260"/>
    </location>
</feature>
<sequence>MSTPTRNRSDGLVEMDATPQQIFDLTFASTVYTVEGALIALCSFPIVIVVVLFPSLRAQKEYVIYAALSFAHGLSGLAYLTSGIYKLVLQAKGDAFILVSRWDCFILTPMNIMFVYSGPLTTIMELVLTIDRFIAISSPIRYYSFTNRYAFRLVGAVYAYQVIPLLVCAYMTSKMRVADKPAYCYLSMATTPDYYKYYYLLIKIFTAVSSVLLYIPVAIQIRRAIINSRGLREDVKLQRIKNVSVTVGITALLTFISAIPDIASFAGAPISWIYLYFILPQISGFFSSIVYTLRQQDIRAKTIALFTCSFKSNALHVTSVHPITGENQGHC</sequence>
<dbReference type="Proteomes" id="UP000887566">
    <property type="component" value="Unplaced"/>
</dbReference>
<feature type="transmembrane region" description="Helical" evidence="5">
    <location>
        <begin position="63"/>
        <end position="85"/>
    </location>
</feature>
<dbReference type="SUPFAM" id="SSF81321">
    <property type="entry name" value="Family A G protein-coupled receptor-like"/>
    <property type="match status" value="1"/>
</dbReference>
<keyword evidence="4 5" id="KW-0472">Membrane</keyword>
<keyword evidence="7" id="KW-1185">Reference proteome</keyword>
<evidence type="ECO:0000313" key="7">
    <source>
        <dbReference type="Proteomes" id="UP000887566"/>
    </source>
</evidence>
<dbReference type="WBParaSite" id="PSAMB.scaffold3112size19643.g20338.t1">
    <property type="protein sequence ID" value="PSAMB.scaffold3112size19643.g20338.t1"/>
    <property type="gene ID" value="PSAMB.scaffold3112size19643.g20338"/>
</dbReference>
<dbReference type="Gene3D" id="1.20.1070.10">
    <property type="entry name" value="Rhodopsin 7-helix transmembrane proteins"/>
    <property type="match status" value="1"/>
</dbReference>
<feature type="transmembrane region" description="Helical" evidence="5">
    <location>
        <begin position="197"/>
        <end position="219"/>
    </location>
</feature>
<accession>A0A914W4E3</accession>
<dbReference type="Pfam" id="PF00001">
    <property type="entry name" value="7tm_1"/>
    <property type="match status" value="1"/>
</dbReference>
<evidence type="ECO:0000256" key="5">
    <source>
        <dbReference type="SAM" id="Phobius"/>
    </source>
</evidence>